<dbReference type="Pfam" id="PF00378">
    <property type="entry name" value="ECH_1"/>
    <property type="match status" value="1"/>
</dbReference>
<evidence type="ECO:0000256" key="3">
    <source>
        <dbReference type="ARBA" id="ARBA00023235"/>
    </source>
</evidence>
<sequence length="263" mass="28714">MPEIMTERFENILRIQFNRPEKKNAMTFNMYSTIADLLNAAAKDDETRVVLLHGVGDAFCAGNDLEDFLHHPLKGDDSPQGRFVAALIEFGKPLIAAVHGVAIGGGTTMLTHFDFVYAAEHTRFQMPFVNLALVPELGTSYWLPAQIGYLAAAELVLLAQPFDARRAAELGFVTRVVAEADLMATALDTAHKLTRQPAGAVCASKQLMRRSLSAHMAAAAELEFQEYASRLQSADTKEALMAFLEKRKPDFTKSKAAAGGSLQ</sequence>
<comment type="subcellular location">
    <subcellularLocation>
        <location evidence="1">Peroxisome</location>
    </subcellularLocation>
</comment>
<keyword evidence="5" id="KW-1185">Reference proteome</keyword>
<gene>
    <name evidence="4" type="ORF">GCM10010981_33780</name>
</gene>
<dbReference type="SUPFAM" id="SSF52096">
    <property type="entry name" value="ClpP/crotonase"/>
    <property type="match status" value="1"/>
</dbReference>
<accession>A0ABQ1GEA5</accession>
<evidence type="ECO:0000313" key="4">
    <source>
        <dbReference type="EMBL" id="GGA41994.1"/>
    </source>
</evidence>
<reference evidence="5" key="1">
    <citation type="journal article" date="2019" name="Int. J. Syst. Evol. Microbiol.">
        <title>The Global Catalogue of Microorganisms (GCM) 10K type strain sequencing project: providing services to taxonomists for standard genome sequencing and annotation.</title>
        <authorList>
            <consortium name="The Broad Institute Genomics Platform"/>
            <consortium name="The Broad Institute Genome Sequencing Center for Infectious Disease"/>
            <person name="Wu L."/>
            <person name="Ma J."/>
        </authorList>
    </citation>
    <scope>NUCLEOTIDE SEQUENCE [LARGE SCALE GENOMIC DNA]</scope>
    <source>
        <strain evidence="5">CGMCC 1.15439</strain>
    </source>
</reference>
<evidence type="ECO:0000313" key="5">
    <source>
        <dbReference type="Proteomes" id="UP000620046"/>
    </source>
</evidence>
<evidence type="ECO:0000256" key="1">
    <source>
        <dbReference type="ARBA" id="ARBA00004275"/>
    </source>
</evidence>
<dbReference type="EMBL" id="BMJA01000003">
    <property type="protein sequence ID" value="GGA41994.1"/>
    <property type="molecule type" value="Genomic_DNA"/>
</dbReference>
<name>A0ABQ1GEA5_9GAMM</name>
<dbReference type="InterPro" id="IPR051053">
    <property type="entry name" value="ECH/Chromodomain_protein"/>
</dbReference>
<dbReference type="Gene3D" id="3.90.226.10">
    <property type="entry name" value="2-enoyl-CoA Hydratase, Chain A, domain 1"/>
    <property type="match status" value="1"/>
</dbReference>
<dbReference type="PANTHER" id="PTHR43684">
    <property type="match status" value="1"/>
</dbReference>
<keyword evidence="3" id="KW-0413">Isomerase</keyword>
<dbReference type="CDD" id="cd06558">
    <property type="entry name" value="crotonase-like"/>
    <property type="match status" value="1"/>
</dbReference>
<evidence type="ECO:0000256" key="2">
    <source>
        <dbReference type="ARBA" id="ARBA00023140"/>
    </source>
</evidence>
<dbReference type="RefSeq" id="WP_188795966.1">
    <property type="nucleotide sequence ID" value="NZ_BMJA01000003.1"/>
</dbReference>
<dbReference type="InterPro" id="IPR029045">
    <property type="entry name" value="ClpP/crotonase-like_dom_sf"/>
</dbReference>
<dbReference type="Proteomes" id="UP000620046">
    <property type="component" value="Unassembled WGS sequence"/>
</dbReference>
<proteinExistence type="predicted"/>
<dbReference type="PANTHER" id="PTHR43684:SF1">
    <property type="entry name" value="ENOYL-COA DELTA ISOMERASE 2"/>
    <property type="match status" value="1"/>
</dbReference>
<comment type="caution">
    <text evidence="4">The sequence shown here is derived from an EMBL/GenBank/DDBJ whole genome shotgun (WGS) entry which is preliminary data.</text>
</comment>
<keyword evidence="2" id="KW-0576">Peroxisome</keyword>
<dbReference type="InterPro" id="IPR001753">
    <property type="entry name" value="Enoyl-CoA_hydra/iso"/>
</dbReference>
<protein>
    <submittedName>
        <fullName evidence="4">Enoyl-CoA hydratase</fullName>
    </submittedName>
</protein>
<organism evidence="4 5">
    <name type="scientific">Dyella nitratireducens</name>
    <dbReference type="NCBI Taxonomy" id="1849580"/>
    <lineage>
        <taxon>Bacteria</taxon>
        <taxon>Pseudomonadati</taxon>
        <taxon>Pseudomonadota</taxon>
        <taxon>Gammaproteobacteria</taxon>
        <taxon>Lysobacterales</taxon>
        <taxon>Rhodanobacteraceae</taxon>
        <taxon>Dyella</taxon>
    </lineage>
</organism>